<feature type="domain" description="AB hydrolase-1" evidence="1">
    <location>
        <begin position="224"/>
        <end position="322"/>
    </location>
</feature>
<dbReference type="EMBL" id="JAZDQT010000001">
    <property type="protein sequence ID" value="MEE1944238.1"/>
    <property type="molecule type" value="Genomic_DNA"/>
</dbReference>
<keyword evidence="2" id="KW-0378">Hydrolase</keyword>
<accession>A0ABU7I440</accession>
<dbReference type="GO" id="GO:0016787">
    <property type="term" value="F:hydrolase activity"/>
    <property type="evidence" value="ECO:0007669"/>
    <property type="project" value="UniProtKB-KW"/>
</dbReference>
<dbReference type="PANTHER" id="PTHR43433">
    <property type="entry name" value="HYDROLASE, ALPHA/BETA FOLD FAMILY PROTEIN"/>
    <property type="match status" value="1"/>
</dbReference>
<proteinExistence type="predicted"/>
<dbReference type="PANTHER" id="PTHR43433:SF5">
    <property type="entry name" value="AB HYDROLASE-1 DOMAIN-CONTAINING PROTEIN"/>
    <property type="match status" value="1"/>
</dbReference>
<keyword evidence="3" id="KW-1185">Reference proteome</keyword>
<sequence length="436" mass="48275">MKTKHQLFLIFILQCLLTGKLFGQMLSTTVVGDKAYFSQNIDVEKFAGKRFQLKAVTKVKAGTNNSKSAVIALIRKKNNTVGFHTDLTQSSKNNANWEVTNIKGKIDSDAKTIEIGGYCSSDGIFSFDDFKLKVEVSPTKWEQIPIGNYGFEKGDFQNWIAGSNNKPLNFDGVKFGVESKNPFNGKFSLRIECKYTDYGNNDKAGNYITVNGIKLYYEIYGSGKPLVLLHGNGGSISGHKVRIADFKSKYKVIAIDNRAQGKSGDDGQELTYDLMADDINKLLEKTNIDSAYIWGQSDGGIIGLLLAMKHPDKVKKLAVWGANIQANEQAFAPKIYESIITGSKNGKTIKERQLNTLMVNYPNMPFSDLNSIKAPVLVMSGDRDAINIEHTIGIFQHIPNSQLFVMPGATHFGAYEKPGLFNSVLLEFFNASLKKP</sequence>
<organism evidence="2 3">
    <name type="scientific">Pedobacter albus</name>
    <dbReference type="NCBI Taxonomy" id="3113905"/>
    <lineage>
        <taxon>Bacteria</taxon>
        <taxon>Pseudomonadati</taxon>
        <taxon>Bacteroidota</taxon>
        <taxon>Sphingobacteriia</taxon>
        <taxon>Sphingobacteriales</taxon>
        <taxon>Sphingobacteriaceae</taxon>
        <taxon>Pedobacter</taxon>
    </lineage>
</organism>
<evidence type="ECO:0000313" key="3">
    <source>
        <dbReference type="Proteomes" id="UP001336835"/>
    </source>
</evidence>
<name>A0ABU7I440_9SPHI</name>
<dbReference type="Pfam" id="PF00561">
    <property type="entry name" value="Abhydrolase_1"/>
    <property type="match status" value="1"/>
</dbReference>
<gene>
    <name evidence="2" type="ORF">VRU48_03900</name>
</gene>
<dbReference type="SUPFAM" id="SSF53474">
    <property type="entry name" value="alpha/beta-Hydrolases"/>
    <property type="match status" value="1"/>
</dbReference>
<dbReference type="Gene3D" id="3.40.50.1820">
    <property type="entry name" value="alpha/beta hydrolase"/>
    <property type="match status" value="1"/>
</dbReference>
<dbReference type="InterPro" id="IPR029058">
    <property type="entry name" value="AB_hydrolase_fold"/>
</dbReference>
<reference evidence="2 3" key="1">
    <citation type="submission" date="2024-01" db="EMBL/GenBank/DDBJ databases">
        <title>Pedobacter sp. nov., isolated from fresh soil.</title>
        <authorList>
            <person name="Le N.T.T."/>
        </authorList>
    </citation>
    <scope>NUCLEOTIDE SEQUENCE [LARGE SCALE GENOMIC DNA]</scope>
    <source>
        <strain evidence="2 3">KR3-3</strain>
    </source>
</reference>
<dbReference type="RefSeq" id="WP_330106613.1">
    <property type="nucleotide sequence ID" value="NZ_JAZDQT010000001.1"/>
</dbReference>
<dbReference type="Proteomes" id="UP001336835">
    <property type="component" value="Unassembled WGS sequence"/>
</dbReference>
<dbReference type="InterPro" id="IPR000073">
    <property type="entry name" value="AB_hydrolase_1"/>
</dbReference>
<comment type="caution">
    <text evidence="2">The sequence shown here is derived from an EMBL/GenBank/DDBJ whole genome shotgun (WGS) entry which is preliminary data.</text>
</comment>
<protein>
    <submittedName>
        <fullName evidence="2">Alpha/beta hydrolase</fullName>
    </submittedName>
</protein>
<dbReference type="InterPro" id="IPR050471">
    <property type="entry name" value="AB_hydrolase"/>
</dbReference>
<evidence type="ECO:0000259" key="1">
    <source>
        <dbReference type="Pfam" id="PF00561"/>
    </source>
</evidence>
<evidence type="ECO:0000313" key="2">
    <source>
        <dbReference type="EMBL" id="MEE1944238.1"/>
    </source>
</evidence>